<evidence type="ECO:0000256" key="7">
    <source>
        <dbReference type="RuleBase" id="RU363032"/>
    </source>
</evidence>
<feature type="domain" description="ABC transmembrane type-1" evidence="8">
    <location>
        <begin position="75"/>
        <end position="266"/>
    </location>
</feature>
<reference evidence="9" key="1">
    <citation type="submission" date="2022-08" db="EMBL/GenBank/DDBJ databases">
        <title>Nisaea acidiphila sp. nov., isolated from a marine algal debris and emended description of the genus Nisaea Urios et al. 2008.</title>
        <authorList>
            <person name="Kwon K."/>
        </authorList>
    </citation>
    <scope>NUCLEOTIDE SEQUENCE</scope>
    <source>
        <strain evidence="9">MEBiC11861</strain>
    </source>
</reference>
<dbReference type="PROSITE" id="PS50928">
    <property type="entry name" value="ABC_TM1"/>
    <property type="match status" value="1"/>
</dbReference>
<feature type="transmembrane region" description="Helical" evidence="7">
    <location>
        <begin position="12"/>
        <end position="35"/>
    </location>
</feature>
<dbReference type="AlphaFoldDB" id="A0A9J7AQH5"/>
<sequence>MKPERSGYLSLGALLAAIMCAVVFLWSTPFLWMIVASFRPDGFGGLGMASLFPDFVPTLKSYHYAVEDGDWPLWFMNSAILVTGTLAVQLVTISLAGYAFARIRFPGKDALFYLFLLQLMLAPPVLIVPNLTTLVHLGLYDTLLGVMAPYWGSAFGTFLMRQTFRTIPKDFEEAAIIDGASWWQVLRHVLLPLSIPGLTAFSIVSVVYHWNEFLWPLMVINDPDKMVLTVGLVSFAQGAEGASDWGLIAAGTLFIMAPLFIAFTAFQRQFVNSFMSSGVK</sequence>
<evidence type="ECO:0000256" key="3">
    <source>
        <dbReference type="ARBA" id="ARBA00022475"/>
    </source>
</evidence>
<evidence type="ECO:0000256" key="6">
    <source>
        <dbReference type="ARBA" id="ARBA00023136"/>
    </source>
</evidence>
<dbReference type="EMBL" id="CP102480">
    <property type="protein sequence ID" value="UUX48849.1"/>
    <property type="molecule type" value="Genomic_DNA"/>
</dbReference>
<feature type="transmembrane region" description="Helical" evidence="7">
    <location>
        <begin position="110"/>
        <end position="131"/>
    </location>
</feature>
<proteinExistence type="inferred from homology"/>
<keyword evidence="3" id="KW-1003">Cell membrane</keyword>
<dbReference type="InterPro" id="IPR000515">
    <property type="entry name" value="MetI-like"/>
</dbReference>
<dbReference type="InterPro" id="IPR035906">
    <property type="entry name" value="MetI-like_sf"/>
</dbReference>
<dbReference type="Proteomes" id="UP001060336">
    <property type="component" value="Chromosome"/>
</dbReference>
<keyword evidence="4 7" id="KW-0812">Transmembrane</keyword>
<feature type="transmembrane region" description="Helical" evidence="7">
    <location>
        <begin position="189"/>
        <end position="210"/>
    </location>
</feature>
<evidence type="ECO:0000256" key="4">
    <source>
        <dbReference type="ARBA" id="ARBA00022692"/>
    </source>
</evidence>
<dbReference type="Pfam" id="PF00528">
    <property type="entry name" value="BPD_transp_1"/>
    <property type="match status" value="1"/>
</dbReference>
<dbReference type="PANTHER" id="PTHR43744">
    <property type="entry name" value="ABC TRANSPORTER PERMEASE PROTEIN MG189-RELATED-RELATED"/>
    <property type="match status" value="1"/>
</dbReference>
<evidence type="ECO:0000256" key="5">
    <source>
        <dbReference type="ARBA" id="ARBA00022989"/>
    </source>
</evidence>
<dbReference type="PANTHER" id="PTHR43744:SF3">
    <property type="entry name" value="LACTOSE TRANSPORT SYSTEM PERMEASE PROTEIN LACG"/>
    <property type="match status" value="1"/>
</dbReference>
<keyword evidence="6 7" id="KW-0472">Membrane</keyword>
<feature type="transmembrane region" description="Helical" evidence="7">
    <location>
        <begin position="137"/>
        <end position="159"/>
    </location>
</feature>
<comment type="similarity">
    <text evidence="7">Belongs to the binding-protein-dependent transport system permease family.</text>
</comment>
<feature type="transmembrane region" description="Helical" evidence="7">
    <location>
        <begin position="245"/>
        <end position="266"/>
    </location>
</feature>
<gene>
    <name evidence="9" type="ORF">NUH88_15745</name>
</gene>
<dbReference type="GO" id="GO:0005886">
    <property type="term" value="C:plasma membrane"/>
    <property type="evidence" value="ECO:0007669"/>
    <property type="project" value="UniProtKB-SubCell"/>
</dbReference>
<accession>A0A9J7AQH5</accession>
<name>A0A9J7AQH5_9PROT</name>
<evidence type="ECO:0000313" key="10">
    <source>
        <dbReference type="Proteomes" id="UP001060336"/>
    </source>
</evidence>
<dbReference type="SUPFAM" id="SSF161098">
    <property type="entry name" value="MetI-like"/>
    <property type="match status" value="1"/>
</dbReference>
<evidence type="ECO:0000256" key="2">
    <source>
        <dbReference type="ARBA" id="ARBA00022448"/>
    </source>
</evidence>
<evidence type="ECO:0000313" key="9">
    <source>
        <dbReference type="EMBL" id="UUX48849.1"/>
    </source>
</evidence>
<comment type="subcellular location">
    <subcellularLocation>
        <location evidence="1 7">Cell membrane</location>
        <topology evidence="1 7">Multi-pass membrane protein</topology>
    </subcellularLocation>
</comment>
<dbReference type="Gene3D" id="1.10.3720.10">
    <property type="entry name" value="MetI-like"/>
    <property type="match status" value="1"/>
</dbReference>
<evidence type="ECO:0000256" key="1">
    <source>
        <dbReference type="ARBA" id="ARBA00004651"/>
    </source>
</evidence>
<keyword evidence="5 7" id="KW-1133">Transmembrane helix</keyword>
<dbReference type="CDD" id="cd06261">
    <property type="entry name" value="TM_PBP2"/>
    <property type="match status" value="1"/>
</dbReference>
<keyword evidence="2 7" id="KW-0813">Transport</keyword>
<dbReference type="KEGG" id="naci:NUH88_15745"/>
<evidence type="ECO:0000259" key="8">
    <source>
        <dbReference type="PROSITE" id="PS50928"/>
    </source>
</evidence>
<organism evidence="9 10">
    <name type="scientific">Nisaea acidiphila</name>
    <dbReference type="NCBI Taxonomy" id="1862145"/>
    <lineage>
        <taxon>Bacteria</taxon>
        <taxon>Pseudomonadati</taxon>
        <taxon>Pseudomonadota</taxon>
        <taxon>Alphaproteobacteria</taxon>
        <taxon>Rhodospirillales</taxon>
        <taxon>Thalassobaculaceae</taxon>
        <taxon>Nisaea</taxon>
    </lineage>
</organism>
<dbReference type="GO" id="GO:0055085">
    <property type="term" value="P:transmembrane transport"/>
    <property type="evidence" value="ECO:0007669"/>
    <property type="project" value="InterPro"/>
</dbReference>
<protein>
    <submittedName>
        <fullName evidence="9">Carbohydrate ABC transporter permease</fullName>
    </submittedName>
</protein>
<dbReference type="RefSeq" id="WP_257767351.1">
    <property type="nucleotide sequence ID" value="NZ_CP102480.1"/>
</dbReference>
<keyword evidence="10" id="KW-1185">Reference proteome</keyword>
<feature type="transmembrane region" description="Helical" evidence="7">
    <location>
        <begin position="74"/>
        <end position="98"/>
    </location>
</feature>